<name>A0A511TAX3_MYXFU</name>
<dbReference type="STRING" id="1334629.MFUL124B02_24230"/>
<dbReference type="EMBL" id="FOIB01000003">
    <property type="protein sequence ID" value="SET78157.1"/>
    <property type="molecule type" value="Genomic_DNA"/>
</dbReference>
<dbReference type="OrthoDB" id="5379261at2"/>
<organism evidence="2 5">
    <name type="scientific">Myxococcus fulvus</name>
    <dbReference type="NCBI Taxonomy" id="33"/>
    <lineage>
        <taxon>Bacteria</taxon>
        <taxon>Pseudomonadati</taxon>
        <taxon>Myxococcota</taxon>
        <taxon>Myxococcia</taxon>
        <taxon>Myxococcales</taxon>
        <taxon>Cystobacterineae</taxon>
        <taxon>Myxococcaceae</taxon>
        <taxon>Myxococcus</taxon>
    </lineage>
</organism>
<dbReference type="Proteomes" id="UP000321514">
    <property type="component" value="Unassembled WGS sequence"/>
</dbReference>
<dbReference type="SUPFAM" id="SSF49464">
    <property type="entry name" value="Carboxypeptidase regulatory domain-like"/>
    <property type="match status" value="1"/>
</dbReference>
<dbReference type="EMBL" id="BJXR01000039">
    <property type="protein sequence ID" value="GEN10632.1"/>
    <property type="molecule type" value="Genomic_DNA"/>
</dbReference>
<evidence type="ECO:0000313" key="2">
    <source>
        <dbReference type="EMBL" id="GEN10632.1"/>
    </source>
</evidence>
<keyword evidence="4" id="KW-1185">Reference proteome</keyword>
<evidence type="ECO:0008006" key="6">
    <source>
        <dbReference type="Google" id="ProtNLM"/>
    </source>
</evidence>
<reference evidence="2 5" key="2">
    <citation type="submission" date="2019-07" db="EMBL/GenBank/DDBJ databases">
        <title>Whole genome shotgun sequence of Myxococcus fulvus NBRC 100333.</title>
        <authorList>
            <person name="Hosoyama A."/>
            <person name="Uohara A."/>
            <person name="Ohji S."/>
            <person name="Ichikawa N."/>
        </authorList>
    </citation>
    <scope>NUCLEOTIDE SEQUENCE [LARGE SCALE GENOMIC DNA]</scope>
    <source>
        <strain evidence="2 5">NBRC 100333</strain>
    </source>
</reference>
<feature type="signal peptide" evidence="1">
    <location>
        <begin position="1"/>
        <end position="26"/>
    </location>
</feature>
<protein>
    <recommendedName>
        <fullName evidence="6">Lipoprotein</fullName>
    </recommendedName>
</protein>
<comment type="caution">
    <text evidence="2">The sequence shown here is derived from an EMBL/GenBank/DDBJ whole genome shotgun (WGS) entry which is preliminary data.</text>
</comment>
<evidence type="ECO:0000313" key="3">
    <source>
        <dbReference type="EMBL" id="SET78157.1"/>
    </source>
</evidence>
<evidence type="ECO:0000313" key="4">
    <source>
        <dbReference type="Proteomes" id="UP000183760"/>
    </source>
</evidence>
<keyword evidence="1" id="KW-0732">Signal</keyword>
<feature type="chain" id="PRO_5022762769" description="Lipoprotein" evidence="1">
    <location>
        <begin position="27"/>
        <end position="419"/>
    </location>
</feature>
<sequence>MSLSAMVSKRWMWLCGALSGTMLLGAACGAPEGEAEAPATVEHAQPLGTCTPSTSGTTICGVVTNAAGVPLAGATVNVGPAWGVSAADGSFSVTASVPMGTQVTIDIPGYMPYVGAVTRNVLGARFVLHSLHRQTFSASGVVTVTDPRNGASIQVNLSALQSATGEQVQGPLTVGVRHIDTGLLAMPGTDGAVNLGGQQVFLESRGAIYTEVRDRGGQILKLAPGATARVFIPLTRDQLNTAPTSIAFWSMPVGSNLWRQQPSNGTRAPNPVQCNNRETASCNADDCARISGSGFSANTNEIGFINADIEKTNPACLRIDVNVASLPPGTTLPICLELEIPLPTGGSQTRNICVGGGTDVLFNLPSNANIVVRQAQGNGCPAPPPGGSVTVNTGAPWGGTGVPASPGQCNGVLTLPPLP</sequence>
<dbReference type="InterPro" id="IPR008969">
    <property type="entry name" value="CarboxyPept-like_regulatory"/>
</dbReference>
<evidence type="ECO:0000313" key="5">
    <source>
        <dbReference type="Proteomes" id="UP000321514"/>
    </source>
</evidence>
<accession>A0A511TAX3</accession>
<proteinExistence type="predicted"/>
<evidence type="ECO:0000256" key="1">
    <source>
        <dbReference type="SAM" id="SignalP"/>
    </source>
</evidence>
<gene>
    <name evidence="2" type="ORF">MFU01_56690</name>
    <name evidence="3" type="ORF">SAMN05443572_103197</name>
</gene>
<dbReference type="Proteomes" id="UP000183760">
    <property type="component" value="Unassembled WGS sequence"/>
</dbReference>
<dbReference type="AlphaFoldDB" id="A0A511TAX3"/>
<reference evidence="3 4" key="1">
    <citation type="submission" date="2016-10" db="EMBL/GenBank/DDBJ databases">
        <authorList>
            <person name="Varghese N."/>
            <person name="Submissions S."/>
        </authorList>
    </citation>
    <scope>NUCLEOTIDE SEQUENCE [LARGE SCALE GENOMIC DNA]</scope>
    <source>
        <strain evidence="3 4">DSM 16525</strain>
    </source>
</reference>
<dbReference type="RefSeq" id="WP_074951955.1">
    <property type="nucleotide sequence ID" value="NZ_BJXR01000039.1"/>
</dbReference>